<accession>A0ABT6MVB2</accession>
<name>A0ABT6MVB2_9GAMM</name>
<protein>
    <submittedName>
        <fullName evidence="2">SIMPL domain-containing protein</fullName>
    </submittedName>
</protein>
<dbReference type="PANTHER" id="PTHR34387:SF2">
    <property type="entry name" value="SLR1258 PROTEIN"/>
    <property type="match status" value="1"/>
</dbReference>
<evidence type="ECO:0000256" key="1">
    <source>
        <dbReference type="SAM" id="SignalP"/>
    </source>
</evidence>
<dbReference type="Gene3D" id="3.30.110.170">
    <property type="entry name" value="Protein of unknown function (DUF541), domain 1"/>
    <property type="match status" value="1"/>
</dbReference>
<organism evidence="2 3">
    <name type="scientific">Luteimonas composti</name>
    <dbReference type="NCBI Taxonomy" id="398257"/>
    <lineage>
        <taxon>Bacteria</taxon>
        <taxon>Pseudomonadati</taxon>
        <taxon>Pseudomonadota</taxon>
        <taxon>Gammaproteobacteria</taxon>
        <taxon>Lysobacterales</taxon>
        <taxon>Lysobacteraceae</taxon>
        <taxon>Luteimonas</taxon>
    </lineage>
</organism>
<reference evidence="2" key="2">
    <citation type="submission" date="2023-04" db="EMBL/GenBank/DDBJ databases">
        <authorList>
            <person name="Sun J.-Q."/>
        </authorList>
    </citation>
    <scope>NUCLEOTIDE SEQUENCE</scope>
    <source>
        <strain evidence="2">CC-YY355</strain>
    </source>
</reference>
<evidence type="ECO:0000313" key="3">
    <source>
        <dbReference type="Proteomes" id="UP001160550"/>
    </source>
</evidence>
<feature type="signal peptide" evidence="1">
    <location>
        <begin position="1"/>
        <end position="19"/>
    </location>
</feature>
<keyword evidence="1" id="KW-0732">Signal</keyword>
<reference evidence="2" key="1">
    <citation type="journal article" date="2007" name="Int. J. Syst. Evol. Microbiol.">
        <title>Luteimonas composti sp. nov., a moderately thermophilic bacterium isolated from food waste.</title>
        <authorList>
            <person name="Young C.C."/>
            <person name="Kampfer P."/>
            <person name="Chen W.M."/>
            <person name="Yen W.S."/>
            <person name="Arun A.B."/>
            <person name="Lai W.A."/>
            <person name="Shen F.T."/>
            <person name="Rekha P.D."/>
            <person name="Lin K.Y."/>
            <person name="Chou J.H."/>
        </authorList>
    </citation>
    <scope>NUCLEOTIDE SEQUENCE</scope>
    <source>
        <strain evidence="2">CC-YY355</strain>
    </source>
</reference>
<dbReference type="PANTHER" id="PTHR34387">
    <property type="entry name" value="SLR1258 PROTEIN"/>
    <property type="match status" value="1"/>
</dbReference>
<feature type="chain" id="PRO_5045880021" evidence="1">
    <location>
        <begin position="20"/>
        <end position="263"/>
    </location>
</feature>
<dbReference type="Proteomes" id="UP001160550">
    <property type="component" value="Unassembled WGS sequence"/>
</dbReference>
<evidence type="ECO:0000313" key="2">
    <source>
        <dbReference type="EMBL" id="MDH7454033.1"/>
    </source>
</evidence>
<comment type="caution">
    <text evidence="2">The sequence shown here is derived from an EMBL/GenBank/DDBJ whole genome shotgun (WGS) entry which is preliminary data.</text>
</comment>
<dbReference type="RefSeq" id="WP_280943240.1">
    <property type="nucleotide sequence ID" value="NZ_JARYGX010000023.1"/>
</dbReference>
<dbReference type="InterPro" id="IPR052022">
    <property type="entry name" value="26kDa_periplasmic_antigen"/>
</dbReference>
<dbReference type="Pfam" id="PF04402">
    <property type="entry name" value="SIMPL"/>
    <property type="match status" value="1"/>
</dbReference>
<dbReference type="EMBL" id="JARYGX010000023">
    <property type="protein sequence ID" value="MDH7454033.1"/>
    <property type="molecule type" value="Genomic_DNA"/>
</dbReference>
<proteinExistence type="predicted"/>
<keyword evidence="3" id="KW-1185">Reference proteome</keyword>
<dbReference type="InterPro" id="IPR007497">
    <property type="entry name" value="SIMPL/DUF541"/>
</dbReference>
<dbReference type="Gene3D" id="3.30.70.2970">
    <property type="entry name" value="Protein of unknown function (DUF541), domain 2"/>
    <property type="match status" value="1"/>
</dbReference>
<sequence length="263" mass="28391">MRIRMFALLSLLWAVPVMAQVNALPSLPHLLVKGSANRDVVPDRFTVTITLSATDMRPELAREQVQANLARLVASLKGSRAIAGSVDATVFSLGPHHEYEDDKQVFKGTRASRQLRVTFPDADSTRLFLAELPAGEAVQLDGIVPAYSGADALRAELKAEAMRQTRETGELLAKSYGTRIRSLYSVSDVAPSFAYGIQAGHWPSADRRVAGVPADPAEPPVVFDDPSAVDSITVTGSRITPESIEVGTINLAEHLYAIFLLAE</sequence>
<gene>
    <name evidence="2" type="ORF">QF205_13280</name>
</gene>